<gene>
    <name evidence="6" type="ORF">ACAOBT_LOCUS4374</name>
</gene>
<dbReference type="GO" id="GO:0005886">
    <property type="term" value="C:plasma membrane"/>
    <property type="evidence" value="ECO:0007669"/>
    <property type="project" value="TreeGrafter"/>
</dbReference>
<evidence type="ECO:0000256" key="2">
    <source>
        <dbReference type="ARBA" id="ARBA00022692"/>
    </source>
</evidence>
<dbReference type="AlphaFoldDB" id="A0A9P0NYB7"/>
<name>A0A9P0NYB7_ACAOB</name>
<dbReference type="GO" id="GO:0015271">
    <property type="term" value="F:outward rectifier potassium channel activity"/>
    <property type="evidence" value="ECO:0007669"/>
    <property type="project" value="TreeGrafter"/>
</dbReference>
<feature type="transmembrane region" description="Helical" evidence="5">
    <location>
        <begin position="33"/>
        <end position="54"/>
    </location>
</feature>
<reference evidence="6" key="1">
    <citation type="submission" date="2022-03" db="EMBL/GenBank/DDBJ databases">
        <authorList>
            <person name="Sayadi A."/>
        </authorList>
    </citation>
    <scope>NUCLEOTIDE SEQUENCE</scope>
</reference>
<organism evidence="6 7">
    <name type="scientific">Acanthoscelides obtectus</name>
    <name type="common">Bean weevil</name>
    <name type="synonym">Bruchus obtectus</name>
    <dbReference type="NCBI Taxonomy" id="200917"/>
    <lineage>
        <taxon>Eukaryota</taxon>
        <taxon>Metazoa</taxon>
        <taxon>Ecdysozoa</taxon>
        <taxon>Arthropoda</taxon>
        <taxon>Hexapoda</taxon>
        <taxon>Insecta</taxon>
        <taxon>Pterygota</taxon>
        <taxon>Neoptera</taxon>
        <taxon>Endopterygota</taxon>
        <taxon>Coleoptera</taxon>
        <taxon>Polyphaga</taxon>
        <taxon>Cucujiformia</taxon>
        <taxon>Chrysomeloidea</taxon>
        <taxon>Chrysomelidae</taxon>
        <taxon>Bruchinae</taxon>
        <taxon>Bruchini</taxon>
        <taxon>Acanthoscelides</taxon>
    </lineage>
</organism>
<dbReference type="PANTHER" id="PTHR11003:SF334">
    <property type="entry name" value="FI03418P"/>
    <property type="match status" value="1"/>
</dbReference>
<comment type="caution">
    <text evidence="6">The sequence shown here is derived from an EMBL/GenBank/DDBJ whole genome shotgun (WGS) entry which is preliminary data.</text>
</comment>
<dbReference type="GO" id="GO:0030322">
    <property type="term" value="P:stabilization of membrane potential"/>
    <property type="evidence" value="ECO:0007669"/>
    <property type="project" value="TreeGrafter"/>
</dbReference>
<dbReference type="Proteomes" id="UP001152888">
    <property type="component" value="Unassembled WGS sequence"/>
</dbReference>
<dbReference type="OrthoDB" id="297496at2759"/>
<feature type="transmembrane region" description="Helical" evidence="5">
    <location>
        <begin position="128"/>
        <end position="147"/>
    </location>
</feature>
<evidence type="ECO:0000313" key="7">
    <source>
        <dbReference type="Proteomes" id="UP001152888"/>
    </source>
</evidence>
<protein>
    <submittedName>
        <fullName evidence="6">Uncharacterized protein</fullName>
    </submittedName>
</protein>
<evidence type="ECO:0000256" key="4">
    <source>
        <dbReference type="ARBA" id="ARBA00023136"/>
    </source>
</evidence>
<dbReference type="EMBL" id="CAKOFQ010006697">
    <property type="protein sequence ID" value="CAH1961858.1"/>
    <property type="molecule type" value="Genomic_DNA"/>
</dbReference>
<evidence type="ECO:0000256" key="1">
    <source>
        <dbReference type="ARBA" id="ARBA00004141"/>
    </source>
</evidence>
<sequence length="171" mass="20006">MSRYNRGDADGYYEQPSFCSNFLHYSWKTITCLFSHITLVTMVVSYCVLGAFTFEALEVDNEKQVKRGIPKIRENVTQHLWNFTQEMTALREENFTIGAIKYLKSFESALLNAMTKDGWDGIEDEHKVQWTLTGSLFYSIIVITTIGKKNKKRSRNNRRFYSENRRTVSSR</sequence>
<keyword evidence="4 5" id="KW-0472">Membrane</keyword>
<dbReference type="GO" id="GO:0022841">
    <property type="term" value="F:potassium ion leak channel activity"/>
    <property type="evidence" value="ECO:0007669"/>
    <property type="project" value="TreeGrafter"/>
</dbReference>
<keyword evidence="7" id="KW-1185">Reference proteome</keyword>
<dbReference type="PANTHER" id="PTHR11003">
    <property type="entry name" value="POTASSIUM CHANNEL, SUBFAMILY K"/>
    <property type="match status" value="1"/>
</dbReference>
<dbReference type="SUPFAM" id="SSF81324">
    <property type="entry name" value="Voltage-gated potassium channels"/>
    <property type="match status" value="1"/>
</dbReference>
<dbReference type="Gene3D" id="1.10.287.70">
    <property type="match status" value="1"/>
</dbReference>
<dbReference type="InterPro" id="IPR003280">
    <property type="entry name" value="2pore_dom_K_chnl"/>
</dbReference>
<evidence type="ECO:0000256" key="5">
    <source>
        <dbReference type="SAM" id="Phobius"/>
    </source>
</evidence>
<evidence type="ECO:0000313" key="6">
    <source>
        <dbReference type="EMBL" id="CAH1961858.1"/>
    </source>
</evidence>
<evidence type="ECO:0000256" key="3">
    <source>
        <dbReference type="ARBA" id="ARBA00022989"/>
    </source>
</evidence>
<accession>A0A9P0NYB7</accession>
<comment type="subcellular location">
    <subcellularLocation>
        <location evidence="1">Membrane</location>
        <topology evidence="1">Multi-pass membrane protein</topology>
    </subcellularLocation>
</comment>
<keyword evidence="2 5" id="KW-0812">Transmembrane</keyword>
<keyword evidence="3 5" id="KW-1133">Transmembrane helix</keyword>
<proteinExistence type="predicted"/>